<evidence type="ECO:0000256" key="11">
    <source>
        <dbReference type="SAM" id="MobiDB-lite"/>
    </source>
</evidence>
<organism evidence="12 13">
    <name type="scientific">Henriciella algicola</name>
    <dbReference type="NCBI Taxonomy" id="1608422"/>
    <lineage>
        <taxon>Bacteria</taxon>
        <taxon>Pseudomonadati</taxon>
        <taxon>Pseudomonadota</taxon>
        <taxon>Alphaproteobacteria</taxon>
        <taxon>Hyphomonadales</taxon>
        <taxon>Hyphomonadaceae</taxon>
        <taxon>Henriciella</taxon>
    </lineage>
</organism>
<evidence type="ECO:0000256" key="10">
    <source>
        <dbReference type="RuleBase" id="RU364125"/>
    </source>
</evidence>
<keyword evidence="9 10" id="KW-0472">Membrane</keyword>
<dbReference type="GO" id="GO:0006935">
    <property type="term" value="P:chemotaxis"/>
    <property type="evidence" value="ECO:0007669"/>
    <property type="project" value="UniProtKB-KW"/>
</dbReference>
<proteinExistence type="inferred from homology"/>
<evidence type="ECO:0000256" key="3">
    <source>
        <dbReference type="ARBA" id="ARBA00008281"/>
    </source>
</evidence>
<comment type="similarity">
    <text evidence="3 10">Belongs to the FliL family.</text>
</comment>
<sequence>MKQIIPAIIAAIFVVLGAGGALFMKGAFSSGGNASAGAESHEAKASGHGEEKGGGHGGGHGAKSGGGMSGDVEYYKFSREFVVPITEGERVDSLVIINLNLEIDKSVSDQVYGMEPKLRDNIMSTLIRLSNEGVALGDLTNPENYETIRSMILANLREVLPTGLENVLILDMAKQHI</sequence>
<evidence type="ECO:0000256" key="9">
    <source>
        <dbReference type="ARBA" id="ARBA00023136"/>
    </source>
</evidence>
<keyword evidence="8" id="KW-1133">Transmembrane helix</keyword>
<keyword evidence="13" id="KW-1185">Reference proteome</keyword>
<feature type="region of interest" description="Disordered" evidence="11">
    <location>
        <begin position="35"/>
        <end position="65"/>
    </location>
</feature>
<evidence type="ECO:0000256" key="5">
    <source>
        <dbReference type="ARBA" id="ARBA00022500"/>
    </source>
</evidence>
<dbReference type="GO" id="GO:0009425">
    <property type="term" value="C:bacterial-type flagellum basal body"/>
    <property type="evidence" value="ECO:0007669"/>
    <property type="project" value="InterPro"/>
</dbReference>
<keyword evidence="7 10" id="KW-0283">Flagellar rotation</keyword>
<name>A0A399R6S4_9PROT</name>
<dbReference type="Pfam" id="PF03748">
    <property type="entry name" value="FliL"/>
    <property type="match status" value="1"/>
</dbReference>
<accession>A0A399R6S4</accession>
<gene>
    <name evidence="12" type="ORF">D1222_13040</name>
</gene>
<evidence type="ECO:0000256" key="4">
    <source>
        <dbReference type="ARBA" id="ARBA00022475"/>
    </source>
</evidence>
<dbReference type="InterPro" id="IPR005503">
    <property type="entry name" value="FliL"/>
</dbReference>
<protein>
    <recommendedName>
        <fullName evidence="10">Flagellar protein FliL</fullName>
    </recommendedName>
</protein>
<evidence type="ECO:0000256" key="7">
    <source>
        <dbReference type="ARBA" id="ARBA00022779"/>
    </source>
</evidence>
<dbReference type="GO" id="GO:0071973">
    <property type="term" value="P:bacterial-type flagellum-dependent cell motility"/>
    <property type="evidence" value="ECO:0007669"/>
    <property type="project" value="InterPro"/>
</dbReference>
<evidence type="ECO:0000256" key="8">
    <source>
        <dbReference type="ARBA" id="ARBA00022989"/>
    </source>
</evidence>
<comment type="caution">
    <text evidence="12">The sequence shown here is derived from an EMBL/GenBank/DDBJ whole genome shotgun (WGS) entry which is preliminary data.</text>
</comment>
<evidence type="ECO:0000256" key="1">
    <source>
        <dbReference type="ARBA" id="ARBA00002254"/>
    </source>
</evidence>
<evidence type="ECO:0000313" key="13">
    <source>
        <dbReference type="Proteomes" id="UP000265845"/>
    </source>
</evidence>
<dbReference type="RefSeq" id="WP_119454709.1">
    <property type="nucleotide sequence ID" value="NZ_QWGA01000008.1"/>
</dbReference>
<evidence type="ECO:0000313" key="12">
    <source>
        <dbReference type="EMBL" id="RIJ27326.1"/>
    </source>
</evidence>
<keyword evidence="5 10" id="KW-0145">Chemotaxis</keyword>
<keyword evidence="4" id="KW-1003">Cell membrane</keyword>
<reference evidence="12 13" key="1">
    <citation type="submission" date="2018-08" db="EMBL/GenBank/DDBJ databases">
        <title>Henriciella mobilis sp. nov., isolated from seawater.</title>
        <authorList>
            <person name="Cheng H."/>
            <person name="Wu Y.-H."/>
            <person name="Xu X.-W."/>
            <person name="Guo L.-L."/>
        </authorList>
    </citation>
    <scope>NUCLEOTIDE SEQUENCE [LARGE SCALE GENOMIC DNA]</scope>
    <source>
        <strain evidence="12 13">CCUG67844</strain>
    </source>
</reference>
<evidence type="ECO:0000256" key="2">
    <source>
        <dbReference type="ARBA" id="ARBA00004162"/>
    </source>
</evidence>
<dbReference type="AlphaFoldDB" id="A0A399R6S4"/>
<keyword evidence="10" id="KW-0997">Cell inner membrane</keyword>
<dbReference type="GO" id="GO:0005886">
    <property type="term" value="C:plasma membrane"/>
    <property type="evidence" value="ECO:0007669"/>
    <property type="project" value="UniProtKB-SubCell"/>
</dbReference>
<evidence type="ECO:0000256" key="6">
    <source>
        <dbReference type="ARBA" id="ARBA00022692"/>
    </source>
</evidence>
<comment type="function">
    <text evidence="1 10">Controls the rotational direction of flagella during chemotaxis.</text>
</comment>
<keyword evidence="6" id="KW-0812">Transmembrane</keyword>
<dbReference type="OrthoDB" id="7864548at2"/>
<feature type="compositionally biased region" description="Gly residues" evidence="11">
    <location>
        <begin position="55"/>
        <end position="65"/>
    </location>
</feature>
<comment type="subcellular location">
    <subcellularLocation>
        <location evidence="10">Cell inner membrane</location>
    </subcellularLocation>
    <subcellularLocation>
        <location evidence="2">Cell membrane</location>
        <topology evidence="2">Single-pass membrane protein</topology>
    </subcellularLocation>
</comment>
<dbReference type="EMBL" id="QWGA01000008">
    <property type="protein sequence ID" value="RIJ27326.1"/>
    <property type="molecule type" value="Genomic_DNA"/>
</dbReference>
<dbReference type="Proteomes" id="UP000265845">
    <property type="component" value="Unassembled WGS sequence"/>
</dbReference>
<feature type="compositionally biased region" description="Basic and acidic residues" evidence="11">
    <location>
        <begin position="39"/>
        <end position="54"/>
    </location>
</feature>